<evidence type="ECO:0000256" key="1">
    <source>
        <dbReference type="SAM" id="MobiDB-lite"/>
    </source>
</evidence>
<dbReference type="eggNOG" id="ENOG502S2W9">
    <property type="taxonomic scope" value="Eukaryota"/>
</dbReference>
<feature type="region of interest" description="Disordered" evidence="1">
    <location>
        <begin position="286"/>
        <end position="426"/>
    </location>
</feature>
<dbReference type="OrthoDB" id="5383703at2759"/>
<dbReference type="InterPro" id="IPR021589">
    <property type="entry name" value="Cut12"/>
</dbReference>
<protein>
    <recommendedName>
        <fullName evidence="2">Spindle pole body-associated protein cut12 domain-containing protein</fullName>
    </recommendedName>
</protein>
<dbReference type="HOGENOM" id="CLU_448348_0_0_1"/>
<name>M2YLN3_DOTSN</name>
<evidence type="ECO:0000313" key="4">
    <source>
        <dbReference type="Proteomes" id="UP000016933"/>
    </source>
</evidence>
<feature type="compositionally biased region" description="Pro residues" evidence="1">
    <location>
        <begin position="405"/>
        <end position="416"/>
    </location>
</feature>
<reference evidence="4" key="1">
    <citation type="journal article" date="2012" name="PLoS Genet.">
        <title>The genomes of the fungal plant pathogens Cladosporium fulvum and Dothistroma septosporum reveal adaptation to different hosts and lifestyles but also signatures of common ancestry.</title>
        <authorList>
            <person name="de Wit P.J.G.M."/>
            <person name="van der Burgt A."/>
            <person name="Oekmen B."/>
            <person name="Stergiopoulos I."/>
            <person name="Abd-Elsalam K.A."/>
            <person name="Aerts A.L."/>
            <person name="Bahkali A.H."/>
            <person name="Beenen H.G."/>
            <person name="Chettri P."/>
            <person name="Cox M.P."/>
            <person name="Datema E."/>
            <person name="de Vries R.P."/>
            <person name="Dhillon B."/>
            <person name="Ganley A.R."/>
            <person name="Griffiths S.A."/>
            <person name="Guo Y."/>
            <person name="Hamelin R.C."/>
            <person name="Henrissat B."/>
            <person name="Kabir M.S."/>
            <person name="Jashni M.K."/>
            <person name="Kema G."/>
            <person name="Klaubauf S."/>
            <person name="Lapidus A."/>
            <person name="Levasseur A."/>
            <person name="Lindquist E."/>
            <person name="Mehrabi R."/>
            <person name="Ohm R.A."/>
            <person name="Owen T.J."/>
            <person name="Salamov A."/>
            <person name="Schwelm A."/>
            <person name="Schijlen E."/>
            <person name="Sun H."/>
            <person name="van den Burg H.A."/>
            <person name="van Ham R.C.H.J."/>
            <person name="Zhang S."/>
            <person name="Goodwin S.B."/>
            <person name="Grigoriev I.V."/>
            <person name="Collemare J."/>
            <person name="Bradshaw R.E."/>
        </authorList>
    </citation>
    <scope>NUCLEOTIDE SEQUENCE [LARGE SCALE GENOMIC DNA]</scope>
    <source>
        <strain evidence="4">NZE10 / CBS 128990</strain>
    </source>
</reference>
<feature type="compositionally biased region" description="Basic and acidic residues" evidence="1">
    <location>
        <begin position="364"/>
        <end position="397"/>
    </location>
</feature>
<dbReference type="Pfam" id="PF11500">
    <property type="entry name" value="Cut12"/>
    <property type="match status" value="1"/>
</dbReference>
<dbReference type="OMA" id="KFPSPWS"/>
<dbReference type="Proteomes" id="UP000016933">
    <property type="component" value="Unassembled WGS sequence"/>
</dbReference>
<gene>
    <name evidence="3" type="ORF">DOTSEDRAFT_80429</name>
</gene>
<feature type="region of interest" description="Disordered" evidence="1">
    <location>
        <begin position="1"/>
        <end position="29"/>
    </location>
</feature>
<sequence length="609" mass="68101">MLHWLAGQKPHDGSAADPDSTGFVEPPETPAPVFAVRAFKHAIFGTPGTVQRPLRRHSEDETARRKHNARPGMLRPKSATETATLNGYEPAIEDEPLPSPTKGILLTPGTATIRRKTVSFGDNVVDNEGKKPMKSVSGLPDDCPGKFPSPWSKSVIEPDSLEQSSEKPRGRSKLTEQLQQVRDESAKKKSRSSRQTRERDEQDDTFDLAEPVSRSGKYWQQEYNIYRERTTREVRKLVEKTKSSRDYARKVDDENLQLKEDLNEERIKVEKLEERVLELQTQLKEYQAKMQDDSNTRQAAKDDSRPVKGISALLGDGSKPLEARLEEVPDEYPVKTERLSWKSGLAQRSRDRAQASTAAAAPTNEERPEEKKMTEQKPPDKLRSRPRDIKMKPRDDIWAPSSILGPPPAEPSPPSPRGSRAVTSGTDATCLKLLSINTLPQEKSRALAMSMGLQPPSPERERRKDSPMQSPKHSQPSTEQPTEASTRPLPAPVKLSYQDDNEIQSPDESSLFEPDTILERPDVLTGTPVPVKPLSARATLQKTRSPESKENVAPARTTRPRNTENERPTAAWNSLDNPKRITSRDGKEIPADKLAAARERLLAKGRNIS</sequence>
<feature type="compositionally biased region" description="Polar residues" evidence="1">
    <location>
        <begin position="467"/>
        <end position="485"/>
    </location>
</feature>
<dbReference type="AlphaFoldDB" id="M2YLN3"/>
<feature type="compositionally biased region" description="Basic and acidic residues" evidence="1">
    <location>
        <begin position="577"/>
        <end position="592"/>
    </location>
</feature>
<evidence type="ECO:0000313" key="3">
    <source>
        <dbReference type="EMBL" id="EME42825.1"/>
    </source>
</evidence>
<feature type="compositionally biased region" description="Basic and acidic residues" evidence="1">
    <location>
        <begin position="319"/>
        <end position="340"/>
    </location>
</feature>
<feature type="region of interest" description="Disordered" evidence="1">
    <location>
        <begin position="47"/>
        <end position="103"/>
    </location>
</feature>
<evidence type="ECO:0000259" key="2">
    <source>
        <dbReference type="Pfam" id="PF11500"/>
    </source>
</evidence>
<proteinExistence type="predicted"/>
<feature type="compositionally biased region" description="Basic and acidic residues" evidence="1">
    <location>
        <begin position="286"/>
        <end position="306"/>
    </location>
</feature>
<feature type="region of interest" description="Disordered" evidence="1">
    <location>
        <begin position="442"/>
        <end position="592"/>
    </location>
</feature>
<dbReference type="STRING" id="675120.M2YLN3"/>
<reference evidence="3 4" key="2">
    <citation type="journal article" date="2012" name="PLoS Pathog.">
        <title>Diverse lifestyles and strategies of plant pathogenesis encoded in the genomes of eighteen Dothideomycetes fungi.</title>
        <authorList>
            <person name="Ohm R.A."/>
            <person name="Feau N."/>
            <person name="Henrissat B."/>
            <person name="Schoch C.L."/>
            <person name="Horwitz B.A."/>
            <person name="Barry K.W."/>
            <person name="Condon B.J."/>
            <person name="Copeland A.C."/>
            <person name="Dhillon B."/>
            <person name="Glaser F."/>
            <person name="Hesse C.N."/>
            <person name="Kosti I."/>
            <person name="LaButti K."/>
            <person name="Lindquist E.A."/>
            <person name="Lucas S."/>
            <person name="Salamov A.A."/>
            <person name="Bradshaw R.E."/>
            <person name="Ciuffetti L."/>
            <person name="Hamelin R.C."/>
            <person name="Kema G.H.J."/>
            <person name="Lawrence C."/>
            <person name="Scott J.A."/>
            <person name="Spatafora J.W."/>
            <person name="Turgeon B.G."/>
            <person name="de Wit P.J.G.M."/>
            <person name="Zhong S."/>
            <person name="Goodwin S.B."/>
            <person name="Grigoriev I.V."/>
        </authorList>
    </citation>
    <scope>NUCLEOTIDE SEQUENCE [LARGE SCALE GENOMIC DNA]</scope>
    <source>
        <strain evidence="4">NZE10 / CBS 128990</strain>
    </source>
</reference>
<keyword evidence="4" id="KW-1185">Reference proteome</keyword>
<accession>M2YLN3</accession>
<organism evidence="3 4">
    <name type="scientific">Dothistroma septosporum (strain NZE10 / CBS 128990)</name>
    <name type="common">Red band needle blight fungus</name>
    <name type="synonym">Mycosphaerella pini</name>
    <dbReference type="NCBI Taxonomy" id="675120"/>
    <lineage>
        <taxon>Eukaryota</taxon>
        <taxon>Fungi</taxon>
        <taxon>Dikarya</taxon>
        <taxon>Ascomycota</taxon>
        <taxon>Pezizomycotina</taxon>
        <taxon>Dothideomycetes</taxon>
        <taxon>Dothideomycetidae</taxon>
        <taxon>Mycosphaerellales</taxon>
        <taxon>Mycosphaerellaceae</taxon>
        <taxon>Dothistroma</taxon>
    </lineage>
</organism>
<feature type="region of interest" description="Disordered" evidence="1">
    <location>
        <begin position="123"/>
        <end position="213"/>
    </location>
</feature>
<dbReference type="EMBL" id="KB446540">
    <property type="protein sequence ID" value="EME42825.1"/>
    <property type="molecule type" value="Genomic_DNA"/>
</dbReference>
<feature type="domain" description="Spindle pole body-associated protein cut12" evidence="2">
    <location>
        <begin position="160"/>
        <end position="289"/>
    </location>
</feature>